<feature type="signal peptide" evidence="1">
    <location>
        <begin position="1"/>
        <end position="19"/>
    </location>
</feature>
<reference evidence="2 3" key="1">
    <citation type="submission" date="2019-08" db="EMBL/GenBank/DDBJ databases">
        <title>Chromobacterium paludis, a novel bacterium isolated from a Maryland marsh pond.</title>
        <authorList>
            <person name="Blackburn M.B."/>
            <person name="Gundersen-Rindal D.E."/>
        </authorList>
    </citation>
    <scope>NUCLEOTIDE SEQUENCE [LARGE SCALE GENOMIC DNA]</scope>
    <source>
        <strain evidence="3">IIBBL 257-1</strain>
    </source>
</reference>
<name>A0A5C1DEJ0_9NEIS</name>
<dbReference type="RefSeq" id="WP_149295574.1">
    <property type="nucleotide sequence ID" value="NZ_CP043473.1"/>
</dbReference>
<accession>A0A5C1DEJ0</accession>
<protein>
    <recommendedName>
        <fullName evidence="4">DUF4136 domain-containing protein</fullName>
    </recommendedName>
</protein>
<evidence type="ECO:0000256" key="1">
    <source>
        <dbReference type="SAM" id="SignalP"/>
    </source>
</evidence>
<feature type="chain" id="PRO_5022788062" description="DUF4136 domain-containing protein" evidence="1">
    <location>
        <begin position="20"/>
        <end position="198"/>
    </location>
</feature>
<evidence type="ECO:0008006" key="4">
    <source>
        <dbReference type="Google" id="ProtNLM"/>
    </source>
</evidence>
<dbReference type="KEGG" id="chrm:FYK34_06305"/>
<proteinExistence type="predicted"/>
<dbReference type="EMBL" id="CP043473">
    <property type="protein sequence ID" value="QEL55204.1"/>
    <property type="molecule type" value="Genomic_DNA"/>
</dbReference>
<keyword evidence="3" id="KW-1185">Reference proteome</keyword>
<dbReference type="AlphaFoldDB" id="A0A5C1DEJ0"/>
<sequence length="198" mass="21773">MRHPLAICLALSLPAGALASNQESIQGQGGRILSYSSTQIRVEPTAEEMQRYLQVRDSKIQNASPAAALNAARQALEQMGYKRVDVDADFGIIRAEKDEVLVSQARQVLRGLLKLKFPLPGKPDHQTTELTLALRASPQPRQLQLRAHIRQTIWDSNGNSRTLLCSDQASYRQFFDTLQQALANPAQRCAPGAQSGCP</sequence>
<evidence type="ECO:0000313" key="3">
    <source>
        <dbReference type="Proteomes" id="UP000322079"/>
    </source>
</evidence>
<organism evidence="2 3">
    <name type="scientific">Chromobacterium paludis</name>
    <dbReference type="NCBI Taxonomy" id="2605945"/>
    <lineage>
        <taxon>Bacteria</taxon>
        <taxon>Pseudomonadati</taxon>
        <taxon>Pseudomonadota</taxon>
        <taxon>Betaproteobacteria</taxon>
        <taxon>Neisseriales</taxon>
        <taxon>Chromobacteriaceae</taxon>
        <taxon>Chromobacterium</taxon>
    </lineage>
</organism>
<dbReference type="Proteomes" id="UP000322079">
    <property type="component" value="Chromosome"/>
</dbReference>
<gene>
    <name evidence="2" type="ORF">FYK34_06305</name>
</gene>
<evidence type="ECO:0000313" key="2">
    <source>
        <dbReference type="EMBL" id="QEL55204.1"/>
    </source>
</evidence>
<keyword evidence="1" id="KW-0732">Signal</keyword>